<organism evidence="1 2">
    <name type="scientific">Vaccinium darrowii</name>
    <dbReference type="NCBI Taxonomy" id="229202"/>
    <lineage>
        <taxon>Eukaryota</taxon>
        <taxon>Viridiplantae</taxon>
        <taxon>Streptophyta</taxon>
        <taxon>Embryophyta</taxon>
        <taxon>Tracheophyta</taxon>
        <taxon>Spermatophyta</taxon>
        <taxon>Magnoliopsida</taxon>
        <taxon>eudicotyledons</taxon>
        <taxon>Gunneridae</taxon>
        <taxon>Pentapetalae</taxon>
        <taxon>asterids</taxon>
        <taxon>Ericales</taxon>
        <taxon>Ericaceae</taxon>
        <taxon>Vaccinioideae</taxon>
        <taxon>Vaccinieae</taxon>
        <taxon>Vaccinium</taxon>
    </lineage>
</organism>
<gene>
    <name evidence="1" type="ORF">Vadar_028807</name>
</gene>
<evidence type="ECO:0000313" key="2">
    <source>
        <dbReference type="Proteomes" id="UP000828048"/>
    </source>
</evidence>
<dbReference type="Proteomes" id="UP000828048">
    <property type="component" value="Chromosome 1"/>
</dbReference>
<name>A0ACB7XU29_9ERIC</name>
<dbReference type="EMBL" id="CM037151">
    <property type="protein sequence ID" value="KAH7844509.1"/>
    <property type="molecule type" value="Genomic_DNA"/>
</dbReference>
<accession>A0ACB7XU29</accession>
<reference evidence="1 2" key="1">
    <citation type="journal article" date="2021" name="Hortic Res">
        <title>High-quality reference genome and annotation aids understanding of berry development for evergreen blueberry (Vaccinium darrowii).</title>
        <authorList>
            <person name="Yu J."/>
            <person name="Hulse-Kemp A.M."/>
            <person name="Babiker E."/>
            <person name="Staton M."/>
        </authorList>
    </citation>
    <scope>NUCLEOTIDE SEQUENCE [LARGE SCALE GENOMIC DNA]</scope>
    <source>
        <strain evidence="2">cv. NJ 8807/NJ 8810</strain>
        <tissue evidence="1">Young leaf</tissue>
    </source>
</reference>
<keyword evidence="2" id="KW-1185">Reference proteome</keyword>
<proteinExistence type="predicted"/>
<comment type="caution">
    <text evidence="1">The sequence shown here is derived from an EMBL/GenBank/DDBJ whole genome shotgun (WGS) entry which is preliminary data.</text>
</comment>
<protein>
    <submittedName>
        <fullName evidence="1">Uncharacterized protein</fullName>
    </submittedName>
</protein>
<sequence>MSDQDIVHHRRIHTNGIWIHFAEKGKGKEGQPLVLLIHGFPQLSSAWTFHMERLAESGYRVVAPDMRGYGDSDCPPDPASYTVFHLVGDLIGLLDNLGEKQAFVVGHDWGAQVAWYLCLFRPDRVKALVNMGIIYRPPSPVKPLEFMTQNYGEGFYISQFQEPGRAERSFSRYDCLTILKKFLLVDAPDLLAAPPGTEIIDFLNTPASLPGWITEEELQKCASKFEKTGFTGALNYYRAMDLNWELLGPWRGARISVPTKFIVGNKDVGFESFGTKDHIEGEGYKSHVPNMEVVVIDGHHFIHQERAELVSTEILSFFKNHSMV</sequence>
<evidence type="ECO:0000313" key="1">
    <source>
        <dbReference type="EMBL" id="KAH7844509.1"/>
    </source>
</evidence>